<gene>
    <name evidence="1" type="ORF">LITE_LOCUS12773</name>
</gene>
<dbReference type="Proteomes" id="UP001154282">
    <property type="component" value="Unassembled WGS sequence"/>
</dbReference>
<proteinExistence type="predicted"/>
<evidence type="ECO:0000313" key="2">
    <source>
        <dbReference type="Proteomes" id="UP001154282"/>
    </source>
</evidence>
<reference evidence="1" key="1">
    <citation type="submission" date="2022-08" db="EMBL/GenBank/DDBJ databases">
        <authorList>
            <person name="Gutierrez-Valencia J."/>
        </authorList>
    </citation>
    <scope>NUCLEOTIDE SEQUENCE</scope>
</reference>
<evidence type="ECO:0000313" key="1">
    <source>
        <dbReference type="EMBL" id="CAI0405117.1"/>
    </source>
</evidence>
<protein>
    <submittedName>
        <fullName evidence="1">Uncharacterized protein</fullName>
    </submittedName>
</protein>
<dbReference type="EMBL" id="CAMGYJ010000004">
    <property type="protein sequence ID" value="CAI0405117.1"/>
    <property type="molecule type" value="Genomic_DNA"/>
</dbReference>
<organism evidence="1 2">
    <name type="scientific">Linum tenue</name>
    <dbReference type="NCBI Taxonomy" id="586396"/>
    <lineage>
        <taxon>Eukaryota</taxon>
        <taxon>Viridiplantae</taxon>
        <taxon>Streptophyta</taxon>
        <taxon>Embryophyta</taxon>
        <taxon>Tracheophyta</taxon>
        <taxon>Spermatophyta</taxon>
        <taxon>Magnoliopsida</taxon>
        <taxon>eudicotyledons</taxon>
        <taxon>Gunneridae</taxon>
        <taxon>Pentapetalae</taxon>
        <taxon>rosids</taxon>
        <taxon>fabids</taxon>
        <taxon>Malpighiales</taxon>
        <taxon>Linaceae</taxon>
        <taxon>Linum</taxon>
    </lineage>
</organism>
<sequence>MEYYAEILKGTWNRWEKVDGDLYIEKRIRRLILWRIQSLVGMRVLYGWINHQ</sequence>
<comment type="caution">
    <text evidence="1">The sequence shown here is derived from an EMBL/GenBank/DDBJ whole genome shotgun (WGS) entry which is preliminary data.</text>
</comment>
<keyword evidence="2" id="KW-1185">Reference proteome</keyword>
<name>A0AAV0J5N6_9ROSI</name>
<accession>A0AAV0J5N6</accession>
<dbReference type="AlphaFoldDB" id="A0AAV0J5N6"/>